<accession>A0ABS8PTH6</accession>
<keyword evidence="4" id="KW-0808">Transferase</keyword>
<organism evidence="4 5">
    <name type="scientific">Niabella pedocola</name>
    <dbReference type="NCBI Taxonomy" id="1752077"/>
    <lineage>
        <taxon>Bacteria</taxon>
        <taxon>Pseudomonadati</taxon>
        <taxon>Bacteroidota</taxon>
        <taxon>Chitinophagia</taxon>
        <taxon>Chitinophagales</taxon>
        <taxon>Chitinophagaceae</taxon>
        <taxon>Niabella</taxon>
    </lineage>
</organism>
<dbReference type="PANTHER" id="PTHR34220">
    <property type="entry name" value="SENSOR HISTIDINE KINASE YPDA"/>
    <property type="match status" value="1"/>
</dbReference>
<dbReference type="Proteomes" id="UP001199816">
    <property type="component" value="Unassembled WGS sequence"/>
</dbReference>
<gene>
    <name evidence="4" type="ORF">LQ567_15145</name>
</gene>
<keyword evidence="1" id="KW-0472">Membrane</keyword>
<dbReference type="Pfam" id="PF07495">
    <property type="entry name" value="Y_Y_Y"/>
    <property type="match status" value="1"/>
</dbReference>
<evidence type="ECO:0000313" key="4">
    <source>
        <dbReference type="EMBL" id="MCD2424114.1"/>
    </source>
</evidence>
<dbReference type="SUPFAM" id="SSF63829">
    <property type="entry name" value="Calcium-dependent phosphotriesterase"/>
    <property type="match status" value="1"/>
</dbReference>
<dbReference type="EMBL" id="JAJNEC010000005">
    <property type="protein sequence ID" value="MCD2424114.1"/>
    <property type="molecule type" value="Genomic_DNA"/>
</dbReference>
<keyword evidence="4" id="KW-0418">Kinase</keyword>
<dbReference type="RefSeq" id="WP_231005369.1">
    <property type="nucleotide sequence ID" value="NZ_JAJNEC010000005.1"/>
</dbReference>
<dbReference type="Pfam" id="PF06580">
    <property type="entry name" value="His_kinase"/>
    <property type="match status" value="1"/>
</dbReference>
<dbReference type="InterPro" id="IPR036890">
    <property type="entry name" value="HATPase_C_sf"/>
</dbReference>
<reference evidence="4 5" key="1">
    <citation type="submission" date="2021-11" db="EMBL/GenBank/DDBJ databases">
        <title>Genomic of Niabella pedocola.</title>
        <authorList>
            <person name="Wu T."/>
        </authorList>
    </citation>
    <scope>NUCLEOTIDE SEQUENCE [LARGE SCALE GENOMIC DNA]</scope>
    <source>
        <strain evidence="4 5">JCM 31011</strain>
    </source>
</reference>
<dbReference type="InterPro" id="IPR015943">
    <property type="entry name" value="WD40/YVTN_repeat-like_dom_sf"/>
</dbReference>
<dbReference type="InterPro" id="IPR011110">
    <property type="entry name" value="Reg_prop"/>
</dbReference>
<keyword evidence="5" id="KW-1185">Reference proteome</keyword>
<dbReference type="SUPFAM" id="SSF69322">
    <property type="entry name" value="Tricorn protease domain 2"/>
    <property type="match status" value="1"/>
</dbReference>
<feature type="transmembrane region" description="Helical" evidence="1">
    <location>
        <begin position="21"/>
        <end position="42"/>
    </location>
</feature>
<keyword evidence="1" id="KW-0812">Transmembrane</keyword>
<proteinExistence type="predicted"/>
<name>A0ABS8PTH6_9BACT</name>
<dbReference type="GO" id="GO:0016301">
    <property type="term" value="F:kinase activity"/>
    <property type="evidence" value="ECO:0007669"/>
    <property type="project" value="UniProtKB-KW"/>
</dbReference>
<keyword evidence="1" id="KW-1133">Transmembrane helix</keyword>
<dbReference type="PANTHER" id="PTHR34220:SF7">
    <property type="entry name" value="SENSOR HISTIDINE KINASE YPDA"/>
    <property type="match status" value="1"/>
</dbReference>
<protein>
    <submittedName>
        <fullName evidence="4">Histidine kinase</fullName>
    </submittedName>
</protein>
<evidence type="ECO:0000259" key="2">
    <source>
        <dbReference type="Pfam" id="PF06580"/>
    </source>
</evidence>
<dbReference type="Gene3D" id="2.60.40.10">
    <property type="entry name" value="Immunoglobulins"/>
    <property type="match status" value="1"/>
</dbReference>
<dbReference type="InterPro" id="IPR010559">
    <property type="entry name" value="Sig_transdc_His_kin_internal"/>
</dbReference>
<dbReference type="Pfam" id="PF07494">
    <property type="entry name" value="Reg_prop"/>
    <property type="match status" value="1"/>
</dbReference>
<dbReference type="Gene3D" id="2.130.10.10">
    <property type="entry name" value="YVTN repeat-like/Quinoprotein amine dehydrogenase"/>
    <property type="match status" value="2"/>
</dbReference>
<feature type="domain" description="Signal transduction histidine kinase internal region" evidence="2">
    <location>
        <begin position="822"/>
        <end position="900"/>
    </location>
</feature>
<dbReference type="InterPro" id="IPR013783">
    <property type="entry name" value="Ig-like_fold"/>
</dbReference>
<sequence length="1034" mass="117158">MNFLRIIGTRIMCARKKGIRLLLLAGIYFYNTGLLAAQQWYFENYTSEQGLSQNSCYSIAQDDLGFMWFGTQDGLNRYDGREFRVFLKQNAVGRLLPSNHISSLFFDDREKLLWVGTTKGVCLYNRKGDVMQRVSAVYPFAAMLDTMPVKRVISFGRGEYWVITPRKGLLYLNLHTQTSTYYFDDAVNRESVTAITLHRGELVVSLLYSLYILTPSGNRHIIVRRCGNTAFTQINQLYSSKNVLWVGTLSPNCYAISGALESGNVHLVKTMPGGINVFLEEDDTHLWAGSRGRGIYRYHTKTGTAQRISKNPYDPSAPATDFILAVYKDRQGITWFGLSGGIAKYDPLRQQFGYLGERGWPGKALPEKSVYIMYKARSGRLYIGTQSYGILEWNRYSGTIIPVTQPATINGVNSMVYSITENTDGHIWAATVSGPMEYNPQTGTVQYYQDGGLIALNRTVALLKLKGTANMLVATENGLWQFLPATGRWSRRLALVDLSRQKTTSVYTPRYMYEDEDSTVWICTEGAGLLQYRYPDKYMKPVTPVNVISLFVRHLLKAGNLLWLATDDGVIVYDYKQQKVIRHLVPQTSNRSSVCYAVLKDNEGFYWVSTNFGLYKMDAAYNFVQHYDISNGLSFLEYNTAAAFKDTDGTLYFGGMGGITYFQPSALKLNGFSPSPIVTGMVVNGRSRSVLPGNQLQLQHQENFISFQFAVTNFSNEKNNRFSYRLKGLTDTWSPLSAGNRADFTSLPPGDYIFELKAVNSDGKWSSEVHSMAFTIRTPWWQRWWFVTIVTLSLTGVVAGIIRRRIQAIKKEAGLKQKIAEAEMMAMRAQMNPHFVFNSLNSIREMILCNENKEASHFLGKFAGLIRTTMDQSGRPFVTLRNTIDHLTRYIEMEQIRNGEFTSRILADDDLDQDEVLLPSMLIQPFVENALWHGTTAARKNIDIRIDFKKQGEQLLCVIEDDGIGIRHSLKNKINGSKTHHSVGIENITNRIRLLNEKYHLSSSVHIYDKADLENHRGTGTIVQLSLPLQINRS</sequence>
<comment type="caution">
    <text evidence="4">The sequence shown here is derived from an EMBL/GenBank/DDBJ whole genome shotgun (WGS) entry which is preliminary data.</text>
</comment>
<feature type="transmembrane region" description="Helical" evidence="1">
    <location>
        <begin position="784"/>
        <end position="802"/>
    </location>
</feature>
<feature type="domain" description="Two component regulator three Y" evidence="3">
    <location>
        <begin position="713"/>
        <end position="776"/>
    </location>
</feature>
<dbReference type="InterPro" id="IPR050640">
    <property type="entry name" value="Bact_2-comp_sensor_kinase"/>
</dbReference>
<dbReference type="SUPFAM" id="SSF55874">
    <property type="entry name" value="ATPase domain of HSP90 chaperone/DNA topoisomerase II/histidine kinase"/>
    <property type="match status" value="1"/>
</dbReference>
<evidence type="ECO:0000259" key="3">
    <source>
        <dbReference type="Pfam" id="PF07495"/>
    </source>
</evidence>
<evidence type="ECO:0000256" key="1">
    <source>
        <dbReference type="SAM" id="Phobius"/>
    </source>
</evidence>
<evidence type="ECO:0000313" key="5">
    <source>
        <dbReference type="Proteomes" id="UP001199816"/>
    </source>
</evidence>
<dbReference type="Gene3D" id="3.30.565.10">
    <property type="entry name" value="Histidine kinase-like ATPase, C-terminal domain"/>
    <property type="match status" value="1"/>
</dbReference>
<dbReference type="InterPro" id="IPR011123">
    <property type="entry name" value="Y_Y_Y"/>
</dbReference>